<dbReference type="CTD" id="9800089"/>
<dbReference type="GO" id="GO:0016020">
    <property type="term" value="C:membrane"/>
    <property type="evidence" value="ECO:0007669"/>
    <property type="project" value="UniProtKB-SubCell"/>
</dbReference>
<evidence type="ECO:0000256" key="6">
    <source>
        <dbReference type="SAM" id="Phobius"/>
    </source>
</evidence>
<evidence type="ECO:0000313" key="8">
    <source>
        <dbReference type="Proteomes" id="UP000008281"/>
    </source>
</evidence>
<feature type="transmembrane region" description="Helical" evidence="6">
    <location>
        <begin position="240"/>
        <end position="257"/>
    </location>
</feature>
<dbReference type="GeneID" id="9800089"/>
<feature type="transmembrane region" description="Helical" evidence="6">
    <location>
        <begin position="188"/>
        <end position="210"/>
    </location>
</feature>
<keyword evidence="3 6" id="KW-0812">Transmembrane</keyword>
<feature type="transmembrane region" description="Helical" evidence="6">
    <location>
        <begin position="142"/>
        <end position="163"/>
    </location>
</feature>
<evidence type="ECO:0000256" key="5">
    <source>
        <dbReference type="ARBA" id="ARBA00023136"/>
    </source>
</evidence>
<feature type="transmembrane region" description="Helical" evidence="6">
    <location>
        <begin position="62"/>
        <end position="83"/>
    </location>
</feature>
<dbReference type="EMBL" id="DS268424">
    <property type="protein sequence ID" value="EFO91429.1"/>
    <property type="molecule type" value="Genomic_DNA"/>
</dbReference>
<dbReference type="HOGENOM" id="CLU_045882_1_0_1"/>
<dbReference type="GO" id="GO:0004888">
    <property type="term" value="F:transmembrane signaling receptor activity"/>
    <property type="evidence" value="ECO:0007669"/>
    <property type="project" value="InterPro"/>
</dbReference>
<dbReference type="PRINTS" id="PR00699">
    <property type="entry name" value="TMPROTEINSRB"/>
</dbReference>
<evidence type="ECO:0000256" key="2">
    <source>
        <dbReference type="ARBA" id="ARBA00006860"/>
    </source>
</evidence>
<dbReference type="Pfam" id="PF02175">
    <property type="entry name" value="7TM_GPCR_Srb"/>
    <property type="match status" value="1"/>
</dbReference>
<dbReference type="PANTHER" id="PTHR31216:SF1">
    <property type="entry name" value="SERPENTINE RECEPTOR CLASS BETA-3"/>
    <property type="match status" value="1"/>
</dbReference>
<dbReference type="OrthoDB" id="5844361at2759"/>
<dbReference type="GO" id="GO:0007606">
    <property type="term" value="P:sensory perception of chemical stimulus"/>
    <property type="evidence" value="ECO:0007669"/>
    <property type="project" value="InterPro"/>
</dbReference>
<dbReference type="eggNOG" id="ENOG502RT5J">
    <property type="taxonomic scope" value="Eukaryota"/>
</dbReference>
<sequence>MIDSNRTECELAYQMNFHPVYRVSQFWSFAVSLIAIPALISFLLGKVIFLHFHGNLKCLLNCYFFSILLFSCAMSFGFGFHFFQPFFVTTKCSLIIDPTFFKWGHLFSMSLLTISMLLPIGFSIERFVALLMAEKYENVRTLLGPIVVVLLIGLDLAMVRTVYAKDMFSDVYLSFVLTPTTSTSQVNIYFFSLLAVKIFNLISNCILIKIHNRVKTRYYRRNNTLSLRYEMEEIIQSSKFTLIISFSHLLFFGWYIVNTIFVRTFGESILGGFLNYTVARGMYCTVPTYSLVIPFIGFKSLRCLNIQRHNRVQSTVQIKSTGREGARNYENAISSYWDSISQGVDRVNRIDN</sequence>
<dbReference type="OMA" id="CILIKIH"/>
<organism evidence="8">
    <name type="scientific">Caenorhabditis remanei</name>
    <name type="common">Caenorhabditis vulgaris</name>
    <dbReference type="NCBI Taxonomy" id="31234"/>
    <lineage>
        <taxon>Eukaryota</taxon>
        <taxon>Metazoa</taxon>
        <taxon>Ecdysozoa</taxon>
        <taxon>Nematoda</taxon>
        <taxon>Chromadorea</taxon>
        <taxon>Rhabditida</taxon>
        <taxon>Rhabditina</taxon>
        <taxon>Rhabditomorpha</taxon>
        <taxon>Rhabditoidea</taxon>
        <taxon>Rhabditidae</taxon>
        <taxon>Peloderinae</taxon>
        <taxon>Caenorhabditis</taxon>
    </lineage>
</organism>
<dbReference type="FunCoup" id="E3M4G5">
    <property type="interactions" value="2"/>
</dbReference>
<feature type="transmembrane region" description="Helical" evidence="6">
    <location>
        <begin position="26"/>
        <end position="50"/>
    </location>
</feature>
<evidence type="ECO:0000256" key="1">
    <source>
        <dbReference type="ARBA" id="ARBA00004141"/>
    </source>
</evidence>
<evidence type="ECO:0000313" key="7">
    <source>
        <dbReference type="EMBL" id="EFO91429.1"/>
    </source>
</evidence>
<dbReference type="PANTHER" id="PTHR31216">
    <property type="entry name" value="SERPENTINE RECEPTOR CLASS BETA-1-RELATED-RELATED"/>
    <property type="match status" value="1"/>
</dbReference>
<dbReference type="AlphaFoldDB" id="E3M4G5"/>
<name>E3M4G5_CAERE</name>
<evidence type="ECO:0000256" key="3">
    <source>
        <dbReference type="ARBA" id="ARBA00022692"/>
    </source>
</evidence>
<keyword evidence="8" id="KW-1185">Reference proteome</keyword>
<reference evidence="7" key="1">
    <citation type="submission" date="2007-07" db="EMBL/GenBank/DDBJ databases">
        <title>PCAP assembly of the Caenorhabditis remanei genome.</title>
        <authorList>
            <consortium name="The Caenorhabditis remanei Sequencing Consortium"/>
            <person name="Wilson R.K."/>
        </authorList>
    </citation>
    <scope>NUCLEOTIDE SEQUENCE [LARGE SCALE GENOMIC DNA]</scope>
    <source>
        <strain evidence="7">PB4641</strain>
    </source>
</reference>
<keyword evidence="4 6" id="KW-1133">Transmembrane helix</keyword>
<dbReference type="Proteomes" id="UP000008281">
    <property type="component" value="Unassembled WGS sequence"/>
</dbReference>
<gene>
    <name evidence="7" type="primary">Cre-srb-3</name>
    <name evidence="7" type="ORF">CRE_11916</name>
</gene>
<comment type="subcellular location">
    <subcellularLocation>
        <location evidence="1">Membrane</location>
        <topology evidence="1">Multi-pass membrane protein</topology>
    </subcellularLocation>
</comment>
<protein>
    <submittedName>
        <fullName evidence="7">CRE-SRB-3 protein</fullName>
    </submittedName>
</protein>
<keyword evidence="5 6" id="KW-0472">Membrane</keyword>
<evidence type="ECO:0000256" key="4">
    <source>
        <dbReference type="ARBA" id="ARBA00022989"/>
    </source>
</evidence>
<dbReference type="RefSeq" id="XP_003108920.2">
    <property type="nucleotide sequence ID" value="XM_003108872.2"/>
</dbReference>
<accession>E3M4G5</accession>
<proteinExistence type="inferred from homology"/>
<feature type="transmembrane region" description="Helical" evidence="6">
    <location>
        <begin position="277"/>
        <end position="298"/>
    </location>
</feature>
<dbReference type="InParanoid" id="E3M4G5"/>
<dbReference type="STRING" id="31234.E3M4G5"/>
<comment type="similarity">
    <text evidence="2">Belongs to the nematode receptor-like protein srb family.</text>
</comment>
<dbReference type="KEGG" id="crq:GCK72_005968"/>
<feature type="transmembrane region" description="Helical" evidence="6">
    <location>
        <begin position="103"/>
        <end position="122"/>
    </location>
</feature>
<dbReference type="InterPro" id="IPR002184">
    <property type="entry name" value="7TM_GPCR_serpentine_rcpt_Srb"/>
</dbReference>